<dbReference type="AlphaFoldDB" id="A0A0C2JFL6"/>
<organism evidence="2 3">
    <name type="scientific">Thelohanellus kitauei</name>
    <name type="common">Myxosporean</name>
    <dbReference type="NCBI Taxonomy" id="669202"/>
    <lineage>
        <taxon>Eukaryota</taxon>
        <taxon>Metazoa</taxon>
        <taxon>Cnidaria</taxon>
        <taxon>Myxozoa</taxon>
        <taxon>Myxosporea</taxon>
        <taxon>Bivalvulida</taxon>
        <taxon>Platysporina</taxon>
        <taxon>Myxobolidae</taxon>
        <taxon>Thelohanellus</taxon>
    </lineage>
</organism>
<name>A0A0C2JFL6_THEKT</name>
<evidence type="ECO:0000313" key="3">
    <source>
        <dbReference type="Proteomes" id="UP000031668"/>
    </source>
</evidence>
<feature type="transmembrane region" description="Helical" evidence="1">
    <location>
        <begin position="7"/>
        <end position="29"/>
    </location>
</feature>
<sequence>MNKRLVWIFFVILEILSITTCGFLMMALIKPLLFIECNGNYPGCAYYGAFKYITKFNNEATYENTTNKEVFIFEPDIFTPASGEVGTIHMSFFLIYSWPMFLFYLFLGIILVRRNQQMVQINVNEEILQ</sequence>
<feature type="transmembrane region" description="Helical" evidence="1">
    <location>
        <begin position="88"/>
        <end position="112"/>
    </location>
</feature>
<keyword evidence="3" id="KW-1185">Reference proteome</keyword>
<dbReference type="Proteomes" id="UP000031668">
    <property type="component" value="Unassembled WGS sequence"/>
</dbReference>
<evidence type="ECO:0000313" key="2">
    <source>
        <dbReference type="EMBL" id="KII68068.1"/>
    </source>
</evidence>
<gene>
    <name evidence="2" type="ORF">RF11_04236</name>
</gene>
<accession>A0A0C2JFL6</accession>
<keyword evidence="1" id="KW-1133">Transmembrane helix</keyword>
<protein>
    <submittedName>
        <fullName evidence="2">Uncharacterized protein</fullName>
    </submittedName>
</protein>
<comment type="caution">
    <text evidence="2">The sequence shown here is derived from an EMBL/GenBank/DDBJ whole genome shotgun (WGS) entry which is preliminary data.</text>
</comment>
<dbReference type="EMBL" id="JWZT01002968">
    <property type="protein sequence ID" value="KII68068.1"/>
    <property type="molecule type" value="Genomic_DNA"/>
</dbReference>
<evidence type="ECO:0000256" key="1">
    <source>
        <dbReference type="SAM" id="Phobius"/>
    </source>
</evidence>
<keyword evidence="1" id="KW-0812">Transmembrane</keyword>
<keyword evidence="1" id="KW-0472">Membrane</keyword>
<proteinExistence type="predicted"/>
<reference evidence="2 3" key="1">
    <citation type="journal article" date="2014" name="Genome Biol. Evol.">
        <title>The genome of the myxosporean Thelohanellus kitauei shows adaptations to nutrient acquisition within its fish host.</title>
        <authorList>
            <person name="Yang Y."/>
            <person name="Xiong J."/>
            <person name="Zhou Z."/>
            <person name="Huo F."/>
            <person name="Miao W."/>
            <person name="Ran C."/>
            <person name="Liu Y."/>
            <person name="Zhang J."/>
            <person name="Feng J."/>
            <person name="Wang M."/>
            <person name="Wang M."/>
            <person name="Wang L."/>
            <person name="Yao B."/>
        </authorList>
    </citation>
    <scope>NUCLEOTIDE SEQUENCE [LARGE SCALE GENOMIC DNA]</scope>
    <source>
        <strain evidence="2">Wuqing</strain>
    </source>
</reference>